<feature type="transmembrane region" description="Helical" evidence="2">
    <location>
        <begin position="98"/>
        <end position="123"/>
    </location>
</feature>
<comment type="caution">
    <text evidence="3">The sequence shown here is derived from an EMBL/GenBank/DDBJ whole genome shotgun (WGS) entry which is preliminary data.</text>
</comment>
<proteinExistence type="predicted"/>
<dbReference type="GO" id="GO:0015267">
    <property type="term" value="F:channel activity"/>
    <property type="evidence" value="ECO:0007669"/>
    <property type="project" value="InterPro"/>
</dbReference>
<dbReference type="Pfam" id="PF00230">
    <property type="entry name" value="MIP"/>
    <property type="match status" value="1"/>
</dbReference>
<dbReference type="PROSITE" id="PS00221">
    <property type="entry name" value="MIP"/>
    <property type="match status" value="1"/>
</dbReference>
<dbReference type="PANTHER" id="PTHR36810:SF1">
    <property type="entry name" value="OS05G0232200 PROTEIN"/>
    <property type="match status" value="1"/>
</dbReference>
<dbReference type="InterPro" id="IPR022357">
    <property type="entry name" value="MIP_CS"/>
</dbReference>
<organism evidence="3 4">
    <name type="scientific">Zizania palustris</name>
    <name type="common">Northern wild rice</name>
    <dbReference type="NCBI Taxonomy" id="103762"/>
    <lineage>
        <taxon>Eukaryota</taxon>
        <taxon>Viridiplantae</taxon>
        <taxon>Streptophyta</taxon>
        <taxon>Embryophyta</taxon>
        <taxon>Tracheophyta</taxon>
        <taxon>Spermatophyta</taxon>
        <taxon>Magnoliopsida</taxon>
        <taxon>Liliopsida</taxon>
        <taxon>Poales</taxon>
        <taxon>Poaceae</taxon>
        <taxon>BOP clade</taxon>
        <taxon>Oryzoideae</taxon>
        <taxon>Oryzeae</taxon>
        <taxon>Zizaniinae</taxon>
        <taxon>Zizania</taxon>
    </lineage>
</organism>
<keyword evidence="2" id="KW-1133">Transmembrane helix</keyword>
<feature type="region of interest" description="Disordered" evidence="1">
    <location>
        <begin position="505"/>
        <end position="591"/>
    </location>
</feature>
<evidence type="ECO:0000313" key="4">
    <source>
        <dbReference type="Proteomes" id="UP000729402"/>
    </source>
</evidence>
<gene>
    <name evidence="3" type="ORF">GUJ93_ZPchr0005g15465</name>
</gene>
<keyword evidence="4" id="KW-1185">Reference proteome</keyword>
<feature type="transmembrane region" description="Helical" evidence="2">
    <location>
        <begin position="143"/>
        <end position="167"/>
    </location>
</feature>
<name>A0A8J5SMJ7_ZIZPA</name>
<feature type="compositionally biased region" description="Polar residues" evidence="1">
    <location>
        <begin position="448"/>
        <end position="457"/>
    </location>
</feature>
<reference evidence="3" key="2">
    <citation type="submission" date="2021-02" db="EMBL/GenBank/DDBJ databases">
        <authorList>
            <person name="Kimball J.A."/>
            <person name="Haas M.W."/>
            <person name="Macchietto M."/>
            <person name="Kono T."/>
            <person name="Duquette J."/>
            <person name="Shao M."/>
        </authorList>
    </citation>
    <scope>NUCLEOTIDE SEQUENCE</scope>
    <source>
        <tissue evidence="3">Fresh leaf tissue</tissue>
    </source>
</reference>
<dbReference type="OrthoDB" id="657766at2759"/>
<keyword evidence="2" id="KW-0812">Transmembrane</keyword>
<evidence type="ECO:0000256" key="2">
    <source>
        <dbReference type="SAM" id="Phobius"/>
    </source>
</evidence>
<dbReference type="EMBL" id="JAAALK010000284">
    <property type="protein sequence ID" value="KAG8067552.1"/>
    <property type="molecule type" value="Genomic_DNA"/>
</dbReference>
<dbReference type="CDD" id="cd00333">
    <property type="entry name" value="MIP"/>
    <property type="match status" value="1"/>
</dbReference>
<protein>
    <submittedName>
        <fullName evidence="3">Uncharacterized protein</fullName>
    </submittedName>
</protein>
<dbReference type="Proteomes" id="UP000729402">
    <property type="component" value="Unassembled WGS sequence"/>
</dbReference>
<evidence type="ECO:0000256" key="1">
    <source>
        <dbReference type="SAM" id="MobiDB-lite"/>
    </source>
</evidence>
<sequence length="723" mass="76691">MRFPHDPIGDVGGAGSIELTSNLSSFLPPQSSTCSKARALDPSMAKTVDSCDQVEVADPGCVRAVLAELVLTFIFVFTGVAAAMAAGAPEVPRAAMPMAALVGVAITQALAAGVLVTAGFHVSGGHLNPAVTVALLARGHITVFRSVLYIVAQLLASSFACILLRYLTGGMAMPVHALGSGIGPIQGLVMEAIFTFSLLFVVFATILDPRSSVPGFGPLLTGLIVGANTLAGGNFSGASMNPARSFGPALATGVWTNHWVYWLGPLIAAAASRNSGTMPGSIHVSAAQPPAIAPLFLQVALGNREYNGYIGQDEFAFPVTSLRESMVMLLYNGERILISQAELKTKAVVESGTVDAVFNLDSGGSIILRLQFLLSDEDRKRVQEMRNSAMKRKQQELLSAGPELSQDSTSSKQPEEKYNSNIPSKGDEPTLGKSMSLDDLQEKATGESPVQSAGRNSPRSEHPIDSKKLESRSSSAVKQMITAFQSSSSQGPNSLTRIRPERSLEGMPASADNSTQNSDASSTPTASLDALVAGPSGKVQLPAGDRSFGSRSGKHHVLFSSKRSNASEGRRRKFSSRDRANRPSTRENDELNSAEMVIIGQNRSKKRSPIAIGPCLLEHMHPHVCITTASRQLKHLLELEPTMDSIAFIAQVDIKRPDVQGGMEDQVRNQQGTSDGKTKNAVVSARGDGFPVFDGWLINQAMRAVIVVIACGAIFLNNGRYIS</sequence>
<evidence type="ECO:0000313" key="3">
    <source>
        <dbReference type="EMBL" id="KAG8067552.1"/>
    </source>
</evidence>
<keyword evidence="2" id="KW-0472">Membrane</keyword>
<reference evidence="3" key="1">
    <citation type="journal article" date="2021" name="bioRxiv">
        <title>Whole Genome Assembly and Annotation of Northern Wild Rice, Zizania palustris L., Supports a Whole Genome Duplication in the Zizania Genus.</title>
        <authorList>
            <person name="Haas M."/>
            <person name="Kono T."/>
            <person name="Macchietto M."/>
            <person name="Millas R."/>
            <person name="McGilp L."/>
            <person name="Shao M."/>
            <person name="Duquette J."/>
            <person name="Hirsch C.N."/>
            <person name="Kimball J."/>
        </authorList>
    </citation>
    <scope>NUCLEOTIDE SEQUENCE</scope>
    <source>
        <tissue evidence="3">Fresh leaf tissue</tissue>
    </source>
</reference>
<feature type="transmembrane region" description="Helical" evidence="2">
    <location>
        <begin position="64"/>
        <end position="86"/>
    </location>
</feature>
<feature type="region of interest" description="Disordered" evidence="1">
    <location>
        <begin position="384"/>
        <end position="477"/>
    </location>
</feature>
<dbReference type="InterPro" id="IPR000425">
    <property type="entry name" value="MIP"/>
</dbReference>
<feature type="compositionally biased region" description="Polar residues" evidence="1">
    <location>
        <begin position="511"/>
        <end position="526"/>
    </location>
</feature>
<dbReference type="PANTHER" id="PTHR36810">
    <property type="entry name" value="BNACNNG47150D PROTEIN"/>
    <property type="match status" value="1"/>
</dbReference>
<accession>A0A8J5SMJ7</accession>
<dbReference type="AlphaFoldDB" id="A0A8J5SMJ7"/>
<feature type="compositionally biased region" description="Basic and acidic residues" evidence="1">
    <location>
        <begin position="458"/>
        <end position="471"/>
    </location>
</feature>
<dbReference type="GO" id="GO:0016020">
    <property type="term" value="C:membrane"/>
    <property type="evidence" value="ECO:0007669"/>
    <property type="project" value="InterPro"/>
</dbReference>
<feature type="compositionally biased region" description="Basic and acidic residues" evidence="1">
    <location>
        <begin position="575"/>
        <end position="589"/>
    </location>
</feature>
<feature type="transmembrane region" description="Helical" evidence="2">
    <location>
        <begin position="188"/>
        <end position="207"/>
    </location>
</feature>